<dbReference type="CDD" id="cd14505">
    <property type="entry name" value="CDKN3-like"/>
    <property type="match status" value="1"/>
</dbReference>
<dbReference type="SMART" id="SM00404">
    <property type="entry name" value="PTPc_motif"/>
    <property type="match status" value="1"/>
</dbReference>
<dbReference type="InterPro" id="IPR003595">
    <property type="entry name" value="Tyr_Pase_cat"/>
</dbReference>
<dbReference type="OrthoDB" id="9806482at2"/>
<dbReference type="PROSITE" id="PS50056">
    <property type="entry name" value="TYR_PHOSPHATASE_2"/>
    <property type="match status" value="1"/>
</dbReference>
<dbReference type="Pfam" id="PF22784">
    <property type="entry name" value="PTP-SAK"/>
    <property type="match status" value="1"/>
</dbReference>
<name>A0A0G3G3E5_9GAMM</name>
<dbReference type="FunFam" id="3.90.190.10:FF:000157">
    <property type="entry name" value="Protein-tyrosine phosphatase"/>
    <property type="match status" value="1"/>
</dbReference>
<dbReference type="InterPro" id="IPR050561">
    <property type="entry name" value="PTP"/>
</dbReference>
<dbReference type="InterPro" id="IPR000387">
    <property type="entry name" value="Tyr_Pase_dom"/>
</dbReference>
<dbReference type="PATRIC" id="fig|106634.4.peg.1218"/>
<keyword evidence="1" id="KW-0378">Hydrolase</keyword>
<dbReference type="KEGG" id="tvr:TVD_05960"/>
<evidence type="ECO:0000259" key="2">
    <source>
        <dbReference type="PROSITE" id="PS50056"/>
    </source>
</evidence>
<proteinExistence type="predicted"/>
<dbReference type="STRING" id="106634.TVD_05960"/>
<dbReference type="AlphaFoldDB" id="A0A0G3G3E5"/>
<keyword evidence="4" id="KW-1185">Reference proteome</keyword>
<protein>
    <submittedName>
        <fullName evidence="3">Phosphatase</fullName>
    </submittedName>
</protein>
<evidence type="ECO:0000313" key="4">
    <source>
        <dbReference type="Proteomes" id="UP000064201"/>
    </source>
</evidence>
<sequence length="198" mass="21109">MTTQRTSASHPLQIAEIPLAEGGVIGVTFCPGKQQVQAMTGPWARDLQADVTRIKTWGATAVVTLTTIDELVELSVPGLGDCVSDAGLTWYHLPIPDMAAPDAGWDDRWQALAPEIHRSLYVGGRVVVHCKGGLGRAGTVAARLLIDRGIPPVAAIAQIRQARPGAIESHAQERYLERVAVGQYASRFDETLPGELGG</sequence>
<dbReference type="Gene3D" id="3.90.190.10">
    <property type="entry name" value="Protein tyrosine phosphatase superfamily"/>
    <property type="match status" value="1"/>
</dbReference>
<evidence type="ECO:0000256" key="1">
    <source>
        <dbReference type="ARBA" id="ARBA00022801"/>
    </source>
</evidence>
<dbReference type="PANTHER" id="PTHR23339">
    <property type="entry name" value="TYROSINE SPECIFIC PROTEIN PHOSPHATASE AND DUAL SPECIFICITY PROTEIN PHOSPHATASE"/>
    <property type="match status" value="1"/>
</dbReference>
<dbReference type="Proteomes" id="UP000064201">
    <property type="component" value="Chromosome"/>
</dbReference>
<evidence type="ECO:0000313" key="3">
    <source>
        <dbReference type="EMBL" id="AKJ94929.1"/>
    </source>
</evidence>
<dbReference type="SUPFAM" id="SSF52799">
    <property type="entry name" value="(Phosphotyrosine protein) phosphatases II"/>
    <property type="match status" value="1"/>
</dbReference>
<dbReference type="GO" id="GO:0016791">
    <property type="term" value="F:phosphatase activity"/>
    <property type="evidence" value="ECO:0007669"/>
    <property type="project" value="UniProtKB-ARBA"/>
</dbReference>
<accession>A0A0G3G3E5</accession>
<gene>
    <name evidence="3" type="ORF">TVD_05960</name>
</gene>
<dbReference type="InterPro" id="IPR029021">
    <property type="entry name" value="Prot-tyrosine_phosphatase-like"/>
</dbReference>
<dbReference type="RefSeq" id="WP_047251073.1">
    <property type="nucleotide sequence ID" value="NZ_CP011367.1"/>
</dbReference>
<feature type="domain" description="Tyrosine specific protein phosphatases" evidence="2">
    <location>
        <begin position="107"/>
        <end position="174"/>
    </location>
</feature>
<reference evidence="3 4" key="1">
    <citation type="submission" date="2015-04" db="EMBL/GenBank/DDBJ databases">
        <title>Complete Sequence for the Genome of the Thioalkalivibrio versutus D301.</title>
        <authorList>
            <person name="Mu T."/>
            <person name="Zhou J."/>
            <person name="Xu X."/>
        </authorList>
    </citation>
    <scope>NUCLEOTIDE SEQUENCE [LARGE SCALE GENOMIC DNA]</scope>
    <source>
        <strain evidence="3 4">D301</strain>
    </source>
</reference>
<dbReference type="InterPro" id="IPR057023">
    <property type="entry name" value="PTP-SAK"/>
</dbReference>
<dbReference type="EMBL" id="CP011367">
    <property type="protein sequence ID" value="AKJ94929.1"/>
    <property type="molecule type" value="Genomic_DNA"/>
</dbReference>
<organism evidence="3 4">
    <name type="scientific">Thioalkalivibrio versutus</name>
    <dbReference type="NCBI Taxonomy" id="106634"/>
    <lineage>
        <taxon>Bacteria</taxon>
        <taxon>Pseudomonadati</taxon>
        <taxon>Pseudomonadota</taxon>
        <taxon>Gammaproteobacteria</taxon>
        <taxon>Chromatiales</taxon>
        <taxon>Ectothiorhodospiraceae</taxon>
        <taxon>Thioalkalivibrio</taxon>
    </lineage>
</organism>